<evidence type="ECO:0000313" key="2">
    <source>
        <dbReference type="Proteomes" id="UP001215280"/>
    </source>
</evidence>
<evidence type="ECO:0000313" key="1">
    <source>
        <dbReference type="EMBL" id="KAJ7719343.1"/>
    </source>
</evidence>
<feature type="non-terminal residue" evidence="1">
    <location>
        <position position="1"/>
    </location>
</feature>
<reference evidence="1" key="1">
    <citation type="submission" date="2023-03" db="EMBL/GenBank/DDBJ databases">
        <title>Massive genome expansion in bonnet fungi (Mycena s.s.) driven by repeated elements and novel gene families across ecological guilds.</title>
        <authorList>
            <consortium name="Lawrence Berkeley National Laboratory"/>
            <person name="Harder C.B."/>
            <person name="Miyauchi S."/>
            <person name="Viragh M."/>
            <person name="Kuo A."/>
            <person name="Thoen E."/>
            <person name="Andreopoulos B."/>
            <person name="Lu D."/>
            <person name="Skrede I."/>
            <person name="Drula E."/>
            <person name="Henrissat B."/>
            <person name="Morin E."/>
            <person name="Kohler A."/>
            <person name="Barry K."/>
            <person name="LaButti K."/>
            <person name="Morin E."/>
            <person name="Salamov A."/>
            <person name="Lipzen A."/>
            <person name="Mereny Z."/>
            <person name="Hegedus B."/>
            <person name="Baldrian P."/>
            <person name="Stursova M."/>
            <person name="Weitz H."/>
            <person name="Taylor A."/>
            <person name="Grigoriev I.V."/>
            <person name="Nagy L.G."/>
            <person name="Martin F."/>
            <person name="Kauserud H."/>
        </authorList>
    </citation>
    <scope>NUCLEOTIDE SEQUENCE</scope>
    <source>
        <strain evidence="1">CBHHK188m</strain>
    </source>
</reference>
<dbReference type="Proteomes" id="UP001215280">
    <property type="component" value="Unassembled WGS sequence"/>
</dbReference>
<dbReference type="AlphaFoldDB" id="A0AAD7MJL3"/>
<dbReference type="EMBL" id="JARJLG010000293">
    <property type="protein sequence ID" value="KAJ7719343.1"/>
    <property type="molecule type" value="Genomic_DNA"/>
</dbReference>
<gene>
    <name evidence="1" type="ORF">DFH07DRAFT_707712</name>
</gene>
<organism evidence="1 2">
    <name type="scientific">Mycena maculata</name>
    <dbReference type="NCBI Taxonomy" id="230809"/>
    <lineage>
        <taxon>Eukaryota</taxon>
        <taxon>Fungi</taxon>
        <taxon>Dikarya</taxon>
        <taxon>Basidiomycota</taxon>
        <taxon>Agaricomycotina</taxon>
        <taxon>Agaricomycetes</taxon>
        <taxon>Agaricomycetidae</taxon>
        <taxon>Agaricales</taxon>
        <taxon>Marasmiineae</taxon>
        <taxon>Mycenaceae</taxon>
        <taxon>Mycena</taxon>
    </lineage>
</organism>
<sequence>PPRFSLAAHNVTRRDVNSTGLALVLGEYGATDGASFEVTSVNPRILSYPYNVHPTLAISNGSLRAYRSSGAWLTNATATTSDGPLLWFTS</sequence>
<proteinExistence type="predicted"/>
<protein>
    <submittedName>
        <fullName evidence="1">Uncharacterized protein</fullName>
    </submittedName>
</protein>
<comment type="caution">
    <text evidence="1">The sequence shown here is derived from an EMBL/GenBank/DDBJ whole genome shotgun (WGS) entry which is preliminary data.</text>
</comment>
<feature type="non-terminal residue" evidence="1">
    <location>
        <position position="90"/>
    </location>
</feature>
<keyword evidence="2" id="KW-1185">Reference proteome</keyword>
<name>A0AAD7MJL3_9AGAR</name>
<accession>A0AAD7MJL3</accession>